<accession>A0ABR2R0N5</accession>
<name>A0ABR2R0N5_9ROSI</name>
<dbReference type="Proteomes" id="UP001396334">
    <property type="component" value="Unassembled WGS sequence"/>
</dbReference>
<dbReference type="EMBL" id="JBBPBN010000029">
    <property type="protein sequence ID" value="KAK9006481.1"/>
    <property type="molecule type" value="Genomic_DNA"/>
</dbReference>
<keyword evidence="2" id="KW-1185">Reference proteome</keyword>
<evidence type="ECO:0000313" key="1">
    <source>
        <dbReference type="EMBL" id="KAK9006481.1"/>
    </source>
</evidence>
<reference evidence="1 2" key="1">
    <citation type="journal article" date="2024" name="G3 (Bethesda)">
        <title>Genome assembly of Hibiscus sabdariffa L. provides insights into metabolisms of medicinal natural products.</title>
        <authorList>
            <person name="Kim T."/>
        </authorList>
    </citation>
    <scope>NUCLEOTIDE SEQUENCE [LARGE SCALE GENOMIC DNA]</scope>
    <source>
        <strain evidence="1">TK-2024</strain>
        <tissue evidence="1">Old leaves</tissue>
    </source>
</reference>
<comment type="caution">
    <text evidence="1">The sequence shown here is derived from an EMBL/GenBank/DDBJ whole genome shotgun (WGS) entry which is preliminary data.</text>
</comment>
<proteinExistence type="predicted"/>
<organism evidence="1 2">
    <name type="scientific">Hibiscus sabdariffa</name>
    <name type="common">roselle</name>
    <dbReference type="NCBI Taxonomy" id="183260"/>
    <lineage>
        <taxon>Eukaryota</taxon>
        <taxon>Viridiplantae</taxon>
        <taxon>Streptophyta</taxon>
        <taxon>Embryophyta</taxon>
        <taxon>Tracheophyta</taxon>
        <taxon>Spermatophyta</taxon>
        <taxon>Magnoliopsida</taxon>
        <taxon>eudicotyledons</taxon>
        <taxon>Gunneridae</taxon>
        <taxon>Pentapetalae</taxon>
        <taxon>rosids</taxon>
        <taxon>malvids</taxon>
        <taxon>Malvales</taxon>
        <taxon>Malvaceae</taxon>
        <taxon>Malvoideae</taxon>
        <taxon>Hibiscus</taxon>
    </lineage>
</organism>
<gene>
    <name evidence="1" type="ORF">V6N11_035518</name>
</gene>
<protein>
    <submittedName>
        <fullName evidence="1">Uncharacterized protein</fullName>
    </submittedName>
</protein>
<evidence type="ECO:0000313" key="2">
    <source>
        <dbReference type="Proteomes" id="UP001396334"/>
    </source>
</evidence>
<sequence>MIVVDVVVVLDAFIEACQGPVMVSVPNDSFLESPENPCLEAGWNFEASGGLSLRNHVAEVVEAFVPLTQTVERRRKEKP</sequence>